<dbReference type="AlphaFoldDB" id="A0A5K3EQM9"/>
<dbReference type="WBParaSite" id="MCU_001990-RA">
    <property type="protein sequence ID" value="MCU_001990-RA"/>
    <property type="gene ID" value="MCU_001990"/>
</dbReference>
<sequence length="63" mass="6894">MKKTGTKNKALITNHEPEPNVRCCPSESTTLAAPTIIHCFSYVSVSGWMLIFLACHSNAKAED</sequence>
<name>A0A5K3EQM9_MESCO</name>
<reference evidence="1" key="1">
    <citation type="submission" date="2019-11" db="UniProtKB">
        <authorList>
            <consortium name="WormBaseParasite"/>
        </authorList>
    </citation>
    <scope>IDENTIFICATION</scope>
</reference>
<protein>
    <submittedName>
        <fullName evidence="1">Uncharacterized protein</fullName>
    </submittedName>
</protein>
<evidence type="ECO:0000313" key="1">
    <source>
        <dbReference type="WBParaSite" id="MCU_001990-RA"/>
    </source>
</evidence>
<proteinExistence type="predicted"/>
<accession>A0A5K3EQM9</accession>
<organism evidence="1">
    <name type="scientific">Mesocestoides corti</name>
    <name type="common">Flatworm</name>
    <dbReference type="NCBI Taxonomy" id="53468"/>
    <lineage>
        <taxon>Eukaryota</taxon>
        <taxon>Metazoa</taxon>
        <taxon>Spiralia</taxon>
        <taxon>Lophotrochozoa</taxon>
        <taxon>Platyhelminthes</taxon>
        <taxon>Cestoda</taxon>
        <taxon>Eucestoda</taxon>
        <taxon>Cyclophyllidea</taxon>
        <taxon>Mesocestoididae</taxon>
        <taxon>Mesocestoides</taxon>
    </lineage>
</organism>